<evidence type="ECO:0000259" key="4">
    <source>
        <dbReference type="PROSITE" id="PS50977"/>
    </source>
</evidence>
<evidence type="ECO:0000313" key="5">
    <source>
        <dbReference type="EMBL" id="MFI7586515.1"/>
    </source>
</evidence>
<evidence type="ECO:0000256" key="2">
    <source>
        <dbReference type="PROSITE-ProRule" id="PRU00335"/>
    </source>
</evidence>
<comment type="caution">
    <text evidence="5">The sequence shown here is derived from an EMBL/GenBank/DDBJ whole genome shotgun (WGS) entry which is preliminary data.</text>
</comment>
<keyword evidence="6" id="KW-1185">Reference proteome</keyword>
<keyword evidence="1 2" id="KW-0238">DNA-binding</keyword>
<dbReference type="Proteomes" id="UP001612915">
    <property type="component" value="Unassembled WGS sequence"/>
</dbReference>
<feature type="compositionally biased region" description="Basic residues" evidence="3">
    <location>
        <begin position="1"/>
        <end position="13"/>
    </location>
</feature>
<dbReference type="InterPro" id="IPR001647">
    <property type="entry name" value="HTH_TetR"/>
</dbReference>
<organism evidence="5 6">
    <name type="scientific">Spongisporangium articulatum</name>
    <dbReference type="NCBI Taxonomy" id="3362603"/>
    <lineage>
        <taxon>Bacteria</taxon>
        <taxon>Bacillati</taxon>
        <taxon>Actinomycetota</taxon>
        <taxon>Actinomycetes</taxon>
        <taxon>Kineosporiales</taxon>
        <taxon>Kineosporiaceae</taxon>
        <taxon>Spongisporangium</taxon>
    </lineage>
</organism>
<dbReference type="SUPFAM" id="SSF46689">
    <property type="entry name" value="Homeodomain-like"/>
    <property type="match status" value="1"/>
</dbReference>
<name>A0ABW8AJI0_9ACTN</name>
<evidence type="ECO:0000256" key="1">
    <source>
        <dbReference type="ARBA" id="ARBA00023125"/>
    </source>
</evidence>
<dbReference type="PRINTS" id="PR00455">
    <property type="entry name" value="HTHTETR"/>
</dbReference>
<dbReference type="PANTHER" id="PTHR30055">
    <property type="entry name" value="HTH-TYPE TRANSCRIPTIONAL REGULATOR RUTR"/>
    <property type="match status" value="1"/>
</dbReference>
<sequence>MTRRAAVRARRSGTRSGAQGAQRSAELSARRVATRSRLLDGARTVFAERGVAGASVEDICEAAGFTRGAFYSNFSSKDELLLALMEQEHERTVANLQAAVEAHRAARADGPAGPEALGDVLNLFLAIQPRDRQWALMVGEFEQACIRNPQLGAVMRGLQEESQAEAAAVVEEGLASLGRRLTVPATEAVQLLQAVWLASLREELATPDGSREGNVPHMVLTLLTALTEAAEE</sequence>
<dbReference type="RefSeq" id="WP_398276294.1">
    <property type="nucleotide sequence ID" value="NZ_JBITLV010000001.1"/>
</dbReference>
<dbReference type="Gene3D" id="1.10.357.10">
    <property type="entry name" value="Tetracycline Repressor, domain 2"/>
    <property type="match status" value="1"/>
</dbReference>
<accession>A0ABW8AJI0</accession>
<feature type="region of interest" description="Disordered" evidence="3">
    <location>
        <begin position="1"/>
        <end position="28"/>
    </location>
</feature>
<dbReference type="Pfam" id="PF00440">
    <property type="entry name" value="TetR_N"/>
    <property type="match status" value="1"/>
</dbReference>
<proteinExistence type="predicted"/>
<feature type="domain" description="HTH tetR-type" evidence="4">
    <location>
        <begin position="32"/>
        <end position="92"/>
    </location>
</feature>
<evidence type="ECO:0000256" key="3">
    <source>
        <dbReference type="SAM" id="MobiDB-lite"/>
    </source>
</evidence>
<dbReference type="InterPro" id="IPR050109">
    <property type="entry name" value="HTH-type_TetR-like_transc_reg"/>
</dbReference>
<evidence type="ECO:0000313" key="6">
    <source>
        <dbReference type="Proteomes" id="UP001612915"/>
    </source>
</evidence>
<dbReference type="InterPro" id="IPR009057">
    <property type="entry name" value="Homeodomain-like_sf"/>
</dbReference>
<dbReference type="EMBL" id="JBITLV010000001">
    <property type="protein sequence ID" value="MFI7586515.1"/>
    <property type="molecule type" value="Genomic_DNA"/>
</dbReference>
<feature type="DNA-binding region" description="H-T-H motif" evidence="2">
    <location>
        <begin position="55"/>
        <end position="74"/>
    </location>
</feature>
<dbReference type="PANTHER" id="PTHR30055:SF241">
    <property type="entry name" value="TRANSCRIPTIONAL REGULATORY PROTEIN"/>
    <property type="match status" value="1"/>
</dbReference>
<protein>
    <submittedName>
        <fullName evidence="5">TetR/AcrR family transcriptional regulator</fullName>
    </submittedName>
</protein>
<reference evidence="5 6" key="1">
    <citation type="submission" date="2024-10" db="EMBL/GenBank/DDBJ databases">
        <title>The Natural Products Discovery Center: Release of the First 8490 Sequenced Strains for Exploring Actinobacteria Biosynthetic Diversity.</title>
        <authorList>
            <person name="Kalkreuter E."/>
            <person name="Kautsar S.A."/>
            <person name="Yang D."/>
            <person name="Bader C.D."/>
            <person name="Teijaro C.N."/>
            <person name="Fluegel L."/>
            <person name="Davis C.M."/>
            <person name="Simpson J.R."/>
            <person name="Lauterbach L."/>
            <person name="Steele A.D."/>
            <person name="Gui C."/>
            <person name="Meng S."/>
            <person name="Li G."/>
            <person name="Viehrig K."/>
            <person name="Ye F."/>
            <person name="Su P."/>
            <person name="Kiefer A.F."/>
            <person name="Nichols A."/>
            <person name="Cepeda A.J."/>
            <person name="Yan W."/>
            <person name="Fan B."/>
            <person name="Jiang Y."/>
            <person name="Adhikari A."/>
            <person name="Zheng C.-J."/>
            <person name="Schuster L."/>
            <person name="Cowan T.M."/>
            <person name="Smanski M.J."/>
            <person name="Chevrette M.G."/>
            <person name="De Carvalho L.P.S."/>
            <person name="Shen B."/>
        </authorList>
    </citation>
    <scope>NUCLEOTIDE SEQUENCE [LARGE SCALE GENOMIC DNA]</scope>
    <source>
        <strain evidence="5 6">NPDC049639</strain>
    </source>
</reference>
<gene>
    <name evidence="5" type="ORF">ACIB24_05515</name>
</gene>
<dbReference type="PROSITE" id="PS50977">
    <property type="entry name" value="HTH_TETR_2"/>
    <property type="match status" value="1"/>
</dbReference>